<accession>A0ABR1ANW2</accession>
<comment type="caution">
    <text evidence="1">The sequence shown here is derived from an EMBL/GenBank/DDBJ whole genome shotgun (WGS) entry which is preliminary data.</text>
</comment>
<protein>
    <submittedName>
        <fullName evidence="1">Uncharacterized protein</fullName>
    </submittedName>
</protein>
<keyword evidence="2" id="KW-1185">Reference proteome</keyword>
<dbReference type="EMBL" id="JAWJWF010000046">
    <property type="protein sequence ID" value="KAK6624183.1"/>
    <property type="molecule type" value="Genomic_DNA"/>
</dbReference>
<gene>
    <name evidence="1" type="ORF">RUM44_011041</name>
</gene>
<proteinExistence type="predicted"/>
<evidence type="ECO:0000313" key="2">
    <source>
        <dbReference type="Proteomes" id="UP001359485"/>
    </source>
</evidence>
<dbReference type="Proteomes" id="UP001359485">
    <property type="component" value="Unassembled WGS sequence"/>
</dbReference>
<organism evidence="1 2">
    <name type="scientific">Polyplax serrata</name>
    <name type="common">Common mouse louse</name>
    <dbReference type="NCBI Taxonomy" id="468196"/>
    <lineage>
        <taxon>Eukaryota</taxon>
        <taxon>Metazoa</taxon>
        <taxon>Ecdysozoa</taxon>
        <taxon>Arthropoda</taxon>
        <taxon>Hexapoda</taxon>
        <taxon>Insecta</taxon>
        <taxon>Pterygota</taxon>
        <taxon>Neoptera</taxon>
        <taxon>Paraneoptera</taxon>
        <taxon>Psocodea</taxon>
        <taxon>Troctomorpha</taxon>
        <taxon>Phthiraptera</taxon>
        <taxon>Anoplura</taxon>
        <taxon>Polyplacidae</taxon>
        <taxon>Polyplax</taxon>
    </lineage>
</organism>
<name>A0ABR1ANW2_POLSC</name>
<sequence>MSTWGILSGKERPESTAEKAFSSKVLVSAAAASRLYVDAITKLAKQAQQGTWGGSSDVGKSFHFLPEDWSPRPT</sequence>
<evidence type="ECO:0000313" key="1">
    <source>
        <dbReference type="EMBL" id="KAK6624183.1"/>
    </source>
</evidence>
<reference evidence="1 2" key="1">
    <citation type="submission" date="2023-09" db="EMBL/GenBank/DDBJ databases">
        <title>Genomes of two closely related lineages of the louse Polyplax serrata with different host specificities.</title>
        <authorList>
            <person name="Martinu J."/>
            <person name="Tarabai H."/>
            <person name="Stefka J."/>
            <person name="Hypsa V."/>
        </authorList>
    </citation>
    <scope>NUCLEOTIDE SEQUENCE [LARGE SCALE GENOMIC DNA]</scope>
    <source>
        <strain evidence="1">98ZLc_SE</strain>
    </source>
</reference>